<dbReference type="PROSITE" id="PS51257">
    <property type="entry name" value="PROKAR_LIPOPROTEIN"/>
    <property type="match status" value="1"/>
</dbReference>
<dbReference type="AlphaFoldDB" id="A0A2N7FJP3"/>
<evidence type="ECO:0000256" key="1">
    <source>
        <dbReference type="SAM" id="SignalP"/>
    </source>
</evidence>
<proteinExistence type="predicted"/>
<organism evidence="2 3">
    <name type="scientific">Vibrio splendidus</name>
    <dbReference type="NCBI Taxonomy" id="29497"/>
    <lineage>
        <taxon>Bacteria</taxon>
        <taxon>Pseudomonadati</taxon>
        <taxon>Pseudomonadota</taxon>
        <taxon>Gammaproteobacteria</taxon>
        <taxon>Vibrionales</taxon>
        <taxon>Vibrionaceae</taxon>
        <taxon>Vibrio</taxon>
    </lineage>
</organism>
<accession>A0A2N7FJP3</accession>
<name>A0A2N7FJP3_VIBSP</name>
<keyword evidence="1" id="KW-0732">Signal</keyword>
<feature type="chain" id="PRO_5014879303" description="Lipoprotein" evidence="1">
    <location>
        <begin position="27"/>
        <end position="144"/>
    </location>
</feature>
<sequence length="144" mass="15777">MKKRTFILSVISISLLSGCVSQPLTNAESIPVEESKILAPMSIRQDFLNAVKTVVKRDSGFRGSACDFTVYLDGKPIVKLSPKEKFEMFLKPDIYILGAQPEGNLCALGVGLTEVEANLTNGKAANYRIGYDESSGFQVYKTTF</sequence>
<evidence type="ECO:0000313" key="3">
    <source>
        <dbReference type="Proteomes" id="UP000235330"/>
    </source>
</evidence>
<reference evidence="3" key="1">
    <citation type="submission" date="2016-07" db="EMBL/GenBank/DDBJ databases">
        <title>Nontailed viruses are major unrecognized killers of bacteria in the ocean.</title>
        <authorList>
            <person name="Kauffman K."/>
            <person name="Hussain F."/>
            <person name="Yang J."/>
            <person name="Arevalo P."/>
            <person name="Brown J."/>
            <person name="Cutler M."/>
            <person name="Kelly L."/>
            <person name="Polz M.F."/>
        </authorList>
    </citation>
    <scope>NUCLEOTIDE SEQUENCE [LARGE SCALE GENOMIC DNA]</scope>
    <source>
        <strain evidence="3">10N.261.55.E11</strain>
    </source>
</reference>
<dbReference type="RefSeq" id="WP_102515553.1">
    <property type="nucleotide sequence ID" value="NZ_CAWNSM010000010.1"/>
</dbReference>
<dbReference type="EMBL" id="MCWU01000010">
    <property type="protein sequence ID" value="PMJ69490.1"/>
    <property type="molecule type" value="Genomic_DNA"/>
</dbReference>
<comment type="caution">
    <text evidence="2">The sequence shown here is derived from an EMBL/GenBank/DDBJ whole genome shotgun (WGS) entry which is preliminary data.</text>
</comment>
<evidence type="ECO:0008006" key="4">
    <source>
        <dbReference type="Google" id="ProtNLM"/>
    </source>
</evidence>
<feature type="signal peptide" evidence="1">
    <location>
        <begin position="1"/>
        <end position="26"/>
    </location>
</feature>
<dbReference type="Proteomes" id="UP000235330">
    <property type="component" value="Unassembled WGS sequence"/>
</dbReference>
<protein>
    <recommendedName>
        <fullName evidence="4">Lipoprotein</fullName>
    </recommendedName>
</protein>
<evidence type="ECO:0000313" key="2">
    <source>
        <dbReference type="EMBL" id="PMJ69490.1"/>
    </source>
</evidence>
<gene>
    <name evidence="2" type="ORF">BCU17_13210</name>
</gene>